<dbReference type="GO" id="GO:0003676">
    <property type="term" value="F:nucleic acid binding"/>
    <property type="evidence" value="ECO:0007669"/>
    <property type="project" value="InterPro"/>
</dbReference>
<dbReference type="Proteomes" id="UP000813215">
    <property type="component" value="Unassembled WGS sequence"/>
</dbReference>
<sequence length="306" mass="35215">MPHLTSTSAIRSQIAEFAQSSTLWIDTEVADYRSNHPRLSLIQVLDEVTDMSGDRIYLLDVLDSPEIVADFISQIMTNSAIEKVFHNASYDLKFLGNKKAKNVTCTLEMAKKIPYYILPLPNYQLKTLAAKLCKFLYINKQEQTSDWGQRPLSEGQIEYAYLDCIYLAQVHLRLIELTQKSNPEPKTEDLTELAKKYQEVEQNWKIVKSEYEHLQERIKKTMQAQNLSETSDLKLNTSERTTIKVALTELVKLIQSKGIELDLPITLTQKMQKDLGDNLEQLLVNIEKTQTWRLSIKTEEGIAQDE</sequence>
<accession>A0A9E3LU66</accession>
<dbReference type="GO" id="GO:0006139">
    <property type="term" value="P:nucleobase-containing compound metabolic process"/>
    <property type="evidence" value="ECO:0007669"/>
    <property type="project" value="InterPro"/>
</dbReference>
<dbReference type="PANTHER" id="PTHR47649:SF1">
    <property type="entry name" value="RIBONUCLEASE D"/>
    <property type="match status" value="1"/>
</dbReference>
<dbReference type="SMART" id="SM00474">
    <property type="entry name" value="35EXOc"/>
    <property type="match status" value="1"/>
</dbReference>
<reference evidence="2" key="1">
    <citation type="submission" date="2021-05" db="EMBL/GenBank/DDBJ databases">
        <authorList>
            <person name="Pietrasiak N."/>
            <person name="Ward R."/>
            <person name="Stajich J.E."/>
            <person name="Kurbessoian T."/>
        </authorList>
    </citation>
    <scope>NUCLEOTIDE SEQUENCE</scope>
    <source>
        <strain evidence="2">HA4357-MV3</strain>
    </source>
</reference>
<dbReference type="EMBL" id="JAHHHW010000114">
    <property type="protein sequence ID" value="MBW4433796.1"/>
    <property type="molecule type" value="Genomic_DNA"/>
</dbReference>
<dbReference type="InterPro" id="IPR036397">
    <property type="entry name" value="RNaseH_sf"/>
</dbReference>
<reference evidence="2" key="2">
    <citation type="journal article" date="2022" name="Microbiol. Resour. Announc.">
        <title>Metagenome Sequencing to Explore Phylogenomics of Terrestrial Cyanobacteria.</title>
        <authorList>
            <person name="Ward R.D."/>
            <person name="Stajich J.E."/>
            <person name="Johansen J.R."/>
            <person name="Huntemann M."/>
            <person name="Clum A."/>
            <person name="Foster B."/>
            <person name="Foster B."/>
            <person name="Roux S."/>
            <person name="Palaniappan K."/>
            <person name="Varghese N."/>
            <person name="Mukherjee S."/>
            <person name="Reddy T.B.K."/>
            <person name="Daum C."/>
            <person name="Copeland A."/>
            <person name="Chen I.A."/>
            <person name="Ivanova N.N."/>
            <person name="Kyrpides N.C."/>
            <person name="Shapiro N."/>
            <person name="Eloe-Fadrosh E.A."/>
            <person name="Pietrasiak N."/>
        </authorList>
    </citation>
    <scope>NUCLEOTIDE SEQUENCE</scope>
    <source>
        <strain evidence="2">HA4357-MV3</strain>
    </source>
</reference>
<dbReference type="AlphaFoldDB" id="A0A9E3LU66"/>
<feature type="domain" description="3'-5' exonuclease" evidence="1">
    <location>
        <begin position="5"/>
        <end position="179"/>
    </location>
</feature>
<organism evidence="2 3">
    <name type="scientific">Pelatocladus maniniholoensis HA4357-MV3</name>
    <dbReference type="NCBI Taxonomy" id="1117104"/>
    <lineage>
        <taxon>Bacteria</taxon>
        <taxon>Bacillati</taxon>
        <taxon>Cyanobacteriota</taxon>
        <taxon>Cyanophyceae</taxon>
        <taxon>Nostocales</taxon>
        <taxon>Nostocaceae</taxon>
        <taxon>Pelatocladus</taxon>
    </lineage>
</organism>
<evidence type="ECO:0000259" key="1">
    <source>
        <dbReference type="SMART" id="SM00474"/>
    </source>
</evidence>
<gene>
    <name evidence="2" type="ORF">KME28_19290</name>
</gene>
<dbReference type="SUPFAM" id="SSF53098">
    <property type="entry name" value="Ribonuclease H-like"/>
    <property type="match status" value="1"/>
</dbReference>
<dbReference type="PANTHER" id="PTHR47649">
    <property type="entry name" value="RIBONUCLEASE D"/>
    <property type="match status" value="1"/>
</dbReference>
<dbReference type="InterPro" id="IPR051086">
    <property type="entry name" value="RNase_D-like"/>
</dbReference>
<comment type="caution">
    <text evidence="2">The sequence shown here is derived from an EMBL/GenBank/DDBJ whole genome shotgun (WGS) entry which is preliminary data.</text>
</comment>
<evidence type="ECO:0000313" key="3">
    <source>
        <dbReference type="Proteomes" id="UP000813215"/>
    </source>
</evidence>
<dbReference type="Gene3D" id="3.30.420.10">
    <property type="entry name" value="Ribonuclease H-like superfamily/Ribonuclease H"/>
    <property type="match status" value="1"/>
</dbReference>
<dbReference type="InterPro" id="IPR002562">
    <property type="entry name" value="3'-5'_exonuclease_dom"/>
</dbReference>
<evidence type="ECO:0000313" key="2">
    <source>
        <dbReference type="EMBL" id="MBW4433796.1"/>
    </source>
</evidence>
<dbReference type="Pfam" id="PF01612">
    <property type="entry name" value="DNA_pol_A_exo1"/>
    <property type="match status" value="1"/>
</dbReference>
<dbReference type="InterPro" id="IPR012337">
    <property type="entry name" value="RNaseH-like_sf"/>
</dbReference>
<name>A0A9E3LU66_9NOST</name>
<protein>
    <submittedName>
        <fullName evidence="2">Ribonuclease D</fullName>
    </submittedName>
</protein>
<dbReference type="GO" id="GO:0008408">
    <property type="term" value="F:3'-5' exonuclease activity"/>
    <property type="evidence" value="ECO:0007669"/>
    <property type="project" value="InterPro"/>
</dbReference>
<proteinExistence type="predicted"/>